<reference evidence="1" key="1">
    <citation type="submission" date="2017-07" db="EMBL/GenBank/DDBJ databases">
        <title>Taro Niue Genome Assembly and Annotation.</title>
        <authorList>
            <person name="Atibalentja N."/>
            <person name="Keating K."/>
            <person name="Fields C.J."/>
        </authorList>
    </citation>
    <scope>NUCLEOTIDE SEQUENCE</scope>
    <source>
        <strain evidence="1">Niue_2</strain>
        <tissue evidence="1">Leaf</tissue>
    </source>
</reference>
<evidence type="ECO:0000313" key="1">
    <source>
        <dbReference type="EMBL" id="MQM04873.1"/>
    </source>
</evidence>
<dbReference type="Proteomes" id="UP000652761">
    <property type="component" value="Unassembled WGS sequence"/>
</dbReference>
<gene>
    <name evidence="1" type="ORF">Taro_037679</name>
</gene>
<feature type="non-terminal residue" evidence="1">
    <location>
        <position position="243"/>
    </location>
</feature>
<proteinExistence type="predicted"/>
<name>A0A843W184_COLES</name>
<sequence>LARRVKVLNVAGWSVASWVPKAKSLGRLPLSLSLLLFPFPLFSDNGEVPLWRSGRGGTGELVQSDGAASWSEEEVAEHREGPSWVRFFMKGRDFLCPSRSGWIGSPSGSVRRDIRRGVSPVGHDLITAQLAVAMRALCSVCRVASLVERCDTCLWLLSTWCWLVVSSCEVLMEFFSIGSGRSKISPELCCVRFWLLLQPFAVVLVRVSLRTVSRSSVPWWFWWRFSQDLLALLLQFCLLQCSL</sequence>
<accession>A0A843W184</accession>
<comment type="caution">
    <text evidence="1">The sequence shown here is derived from an EMBL/GenBank/DDBJ whole genome shotgun (WGS) entry which is preliminary data.</text>
</comment>
<dbReference type="EMBL" id="NMUH01003301">
    <property type="protein sequence ID" value="MQM04873.1"/>
    <property type="molecule type" value="Genomic_DNA"/>
</dbReference>
<protein>
    <submittedName>
        <fullName evidence="1">Uncharacterized protein</fullName>
    </submittedName>
</protein>
<evidence type="ECO:0000313" key="2">
    <source>
        <dbReference type="Proteomes" id="UP000652761"/>
    </source>
</evidence>
<keyword evidence="2" id="KW-1185">Reference proteome</keyword>
<organism evidence="1 2">
    <name type="scientific">Colocasia esculenta</name>
    <name type="common">Wild taro</name>
    <name type="synonym">Arum esculentum</name>
    <dbReference type="NCBI Taxonomy" id="4460"/>
    <lineage>
        <taxon>Eukaryota</taxon>
        <taxon>Viridiplantae</taxon>
        <taxon>Streptophyta</taxon>
        <taxon>Embryophyta</taxon>
        <taxon>Tracheophyta</taxon>
        <taxon>Spermatophyta</taxon>
        <taxon>Magnoliopsida</taxon>
        <taxon>Liliopsida</taxon>
        <taxon>Araceae</taxon>
        <taxon>Aroideae</taxon>
        <taxon>Colocasieae</taxon>
        <taxon>Colocasia</taxon>
    </lineage>
</organism>
<dbReference type="AlphaFoldDB" id="A0A843W184"/>